<protein>
    <submittedName>
        <fullName evidence="1">Uncharacterized protein</fullName>
    </submittedName>
</protein>
<dbReference type="Proteomes" id="UP001175000">
    <property type="component" value="Unassembled WGS sequence"/>
</dbReference>
<dbReference type="EMBL" id="JAULSU010000003">
    <property type="protein sequence ID" value="KAK0622765.1"/>
    <property type="molecule type" value="Genomic_DNA"/>
</dbReference>
<dbReference type="AlphaFoldDB" id="A0AA39WWA1"/>
<name>A0AA39WWA1_9PEZI</name>
<accession>A0AA39WWA1</accession>
<comment type="caution">
    <text evidence="1">The sequence shown here is derived from an EMBL/GenBank/DDBJ whole genome shotgun (WGS) entry which is preliminary data.</text>
</comment>
<keyword evidence="2" id="KW-1185">Reference proteome</keyword>
<evidence type="ECO:0000313" key="2">
    <source>
        <dbReference type="Proteomes" id="UP001175000"/>
    </source>
</evidence>
<gene>
    <name evidence="1" type="ORF">B0T14DRAFT_564187</name>
</gene>
<sequence>MNVLSRRSIEFVSSAFPPDFEEAASCAILNVSLLAFTEYVTSFGAAIRPLSTSCAICPCLKNYHATITNGILTETLVSTSSASQTLKPYDNPLDGMH</sequence>
<evidence type="ECO:0000313" key="1">
    <source>
        <dbReference type="EMBL" id="KAK0622765.1"/>
    </source>
</evidence>
<proteinExistence type="predicted"/>
<reference evidence="1" key="1">
    <citation type="submission" date="2023-06" db="EMBL/GenBank/DDBJ databases">
        <title>Genome-scale phylogeny and comparative genomics of the fungal order Sordariales.</title>
        <authorList>
            <consortium name="Lawrence Berkeley National Laboratory"/>
            <person name="Hensen N."/>
            <person name="Bonometti L."/>
            <person name="Westerberg I."/>
            <person name="Brannstrom I.O."/>
            <person name="Guillou S."/>
            <person name="Cros-Aarteil S."/>
            <person name="Calhoun S."/>
            <person name="Haridas S."/>
            <person name="Kuo A."/>
            <person name="Mondo S."/>
            <person name="Pangilinan J."/>
            <person name="Riley R."/>
            <person name="Labutti K."/>
            <person name="Andreopoulos B."/>
            <person name="Lipzen A."/>
            <person name="Chen C."/>
            <person name="Yanf M."/>
            <person name="Daum C."/>
            <person name="Ng V."/>
            <person name="Clum A."/>
            <person name="Steindorff A."/>
            <person name="Ohm R."/>
            <person name="Martin F."/>
            <person name="Silar P."/>
            <person name="Natvig D."/>
            <person name="Lalanne C."/>
            <person name="Gautier V."/>
            <person name="Ament-Velasquez S.L."/>
            <person name="Kruys A."/>
            <person name="Hutchinson M.I."/>
            <person name="Powell A.J."/>
            <person name="Barry K."/>
            <person name="Miller A.N."/>
            <person name="Grigoriev I.V."/>
            <person name="Debuchy R."/>
            <person name="Gladieux P."/>
            <person name="Thoren M.H."/>
            <person name="Johannesson H."/>
        </authorList>
    </citation>
    <scope>NUCLEOTIDE SEQUENCE</scope>
    <source>
        <strain evidence="1">CBS 606.72</strain>
    </source>
</reference>
<organism evidence="1 2">
    <name type="scientific">Immersiella caudata</name>
    <dbReference type="NCBI Taxonomy" id="314043"/>
    <lineage>
        <taxon>Eukaryota</taxon>
        <taxon>Fungi</taxon>
        <taxon>Dikarya</taxon>
        <taxon>Ascomycota</taxon>
        <taxon>Pezizomycotina</taxon>
        <taxon>Sordariomycetes</taxon>
        <taxon>Sordariomycetidae</taxon>
        <taxon>Sordariales</taxon>
        <taxon>Lasiosphaeriaceae</taxon>
        <taxon>Immersiella</taxon>
    </lineage>
</organism>